<dbReference type="HAMAP" id="MF_00639">
    <property type="entry name" value="MurD"/>
    <property type="match status" value="1"/>
</dbReference>
<dbReference type="GO" id="GO:0051301">
    <property type="term" value="P:cell division"/>
    <property type="evidence" value="ECO:0007669"/>
    <property type="project" value="UniProtKB-KW"/>
</dbReference>
<keyword evidence="4 7" id="KW-0436">Ligase</keyword>
<keyword evidence="7 8" id="KW-0961">Cell wall biogenesis/degradation</keyword>
<protein>
    <recommendedName>
        <fullName evidence="7 8">UDP-N-acetylmuramoylalanine--D-glutamate ligase</fullName>
        <ecNumber evidence="7 8">6.3.2.9</ecNumber>
    </recommendedName>
    <alternativeName>
        <fullName evidence="7">D-glutamic acid-adding enzyme</fullName>
    </alternativeName>
    <alternativeName>
        <fullName evidence="7">UDP-N-acetylmuramoyl-L-alanyl-D-glutamate synthetase</fullName>
    </alternativeName>
</protein>
<organism evidence="11">
    <name type="scientific">Flexilinea flocculi</name>
    <dbReference type="NCBI Taxonomy" id="1678840"/>
    <lineage>
        <taxon>Bacteria</taxon>
        <taxon>Bacillati</taxon>
        <taxon>Chloroflexota</taxon>
        <taxon>Anaerolineae</taxon>
        <taxon>Anaerolineales</taxon>
        <taxon>Anaerolineaceae</taxon>
        <taxon>Flexilinea</taxon>
    </lineage>
</organism>
<dbReference type="UniPathway" id="UPA00219"/>
<evidence type="ECO:0000256" key="8">
    <source>
        <dbReference type="RuleBase" id="RU003664"/>
    </source>
</evidence>
<dbReference type="InterPro" id="IPR036615">
    <property type="entry name" value="Mur_ligase_C_dom_sf"/>
</dbReference>
<dbReference type="EC" id="6.3.2.9" evidence="7 8"/>
<dbReference type="PATRIC" id="fig|1678840.3.peg.3261"/>
<dbReference type="SUPFAM" id="SSF53244">
    <property type="entry name" value="MurD-like peptide ligases, peptide-binding domain"/>
    <property type="match status" value="1"/>
</dbReference>
<dbReference type="NCBIfam" id="TIGR01087">
    <property type="entry name" value="murD"/>
    <property type="match status" value="1"/>
</dbReference>
<evidence type="ECO:0000313" key="11">
    <source>
        <dbReference type="EMBL" id="GAP41745.1"/>
    </source>
</evidence>
<evidence type="ECO:0000256" key="2">
    <source>
        <dbReference type="ARBA" id="ARBA00004752"/>
    </source>
</evidence>
<dbReference type="GO" id="GO:0008360">
    <property type="term" value="P:regulation of cell shape"/>
    <property type="evidence" value="ECO:0007669"/>
    <property type="project" value="UniProtKB-KW"/>
</dbReference>
<proteinExistence type="inferred from homology"/>
<keyword evidence="5 7" id="KW-0547">Nucleotide-binding</keyword>
<dbReference type="GO" id="GO:0071555">
    <property type="term" value="P:cell wall organization"/>
    <property type="evidence" value="ECO:0007669"/>
    <property type="project" value="UniProtKB-KW"/>
</dbReference>
<dbReference type="Gene3D" id="3.40.1190.10">
    <property type="entry name" value="Mur-like, catalytic domain"/>
    <property type="match status" value="1"/>
</dbReference>
<dbReference type="RefSeq" id="WP_062283579.1">
    <property type="nucleotide sequence ID" value="NZ_DF968181.1"/>
</dbReference>
<keyword evidence="3 7" id="KW-0963">Cytoplasm</keyword>
<dbReference type="GO" id="GO:0008764">
    <property type="term" value="F:UDP-N-acetylmuramoylalanine-D-glutamate ligase activity"/>
    <property type="evidence" value="ECO:0007669"/>
    <property type="project" value="UniProtKB-UniRule"/>
</dbReference>
<dbReference type="Pfam" id="PF02875">
    <property type="entry name" value="Mur_ligase_C"/>
    <property type="match status" value="1"/>
</dbReference>
<feature type="domain" description="Mur ligase central" evidence="10">
    <location>
        <begin position="116"/>
        <end position="300"/>
    </location>
</feature>
<dbReference type="Gene3D" id="3.90.190.20">
    <property type="entry name" value="Mur ligase, C-terminal domain"/>
    <property type="match status" value="1"/>
</dbReference>
<dbReference type="Gene3D" id="3.40.50.720">
    <property type="entry name" value="NAD(P)-binding Rossmann-like Domain"/>
    <property type="match status" value="1"/>
</dbReference>
<dbReference type="SUPFAM" id="SSF53623">
    <property type="entry name" value="MurD-like peptide ligases, catalytic domain"/>
    <property type="match status" value="1"/>
</dbReference>
<name>A0A0S7BW61_9CHLR</name>
<dbReference type="AlphaFoldDB" id="A0A0S7BW61"/>
<evidence type="ECO:0000313" key="12">
    <source>
        <dbReference type="Proteomes" id="UP000053370"/>
    </source>
</evidence>
<evidence type="ECO:0000256" key="3">
    <source>
        <dbReference type="ARBA" id="ARBA00022490"/>
    </source>
</evidence>
<dbReference type="InterPro" id="IPR004101">
    <property type="entry name" value="Mur_ligase_C"/>
</dbReference>
<dbReference type="GO" id="GO:0005524">
    <property type="term" value="F:ATP binding"/>
    <property type="evidence" value="ECO:0007669"/>
    <property type="project" value="UniProtKB-UniRule"/>
</dbReference>
<keyword evidence="7 8" id="KW-0132">Cell division</keyword>
<dbReference type="EMBL" id="DF968181">
    <property type="protein sequence ID" value="GAP41745.1"/>
    <property type="molecule type" value="Genomic_DNA"/>
</dbReference>
<dbReference type="PANTHER" id="PTHR43692:SF1">
    <property type="entry name" value="UDP-N-ACETYLMURAMOYLALANINE--D-GLUTAMATE LIGASE"/>
    <property type="match status" value="1"/>
</dbReference>
<evidence type="ECO:0000256" key="4">
    <source>
        <dbReference type="ARBA" id="ARBA00022598"/>
    </source>
</evidence>
<dbReference type="InterPro" id="IPR036565">
    <property type="entry name" value="Mur-like_cat_sf"/>
</dbReference>
<gene>
    <name evidence="7" type="primary">murD</name>
    <name evidence="11" type="ORF">ATC1_131741</name>
</gene>
<keyword evidence="7 8" id="KW-0131">Cell cycle</keyword>
<dbReference type="SUPFAM" id="SSF51984">
    <property type="entry name" value="MurCD N-terminal domain"/>
    <property type="match status" value="1"/>
</dbReference>
<dbReference type="Pfam" id="PF08245">
    <property type="entry name" value="Mur_ligase_M"/>
    <property type="match status" value="1"/>
</dbReference>
<dbReference type="GO" id="GO:0005737">
    <property type="term" value="C:cytoplasm"/>
    <property type="evidence" value="ECO:0007669"/>
    <property type="project" value="UniProtKB-SubCell"/>
</dbReference>
<keyword evidence="7 8" id="KW-0133">Cell shape</keyword>
<keyword evidence="7 8" id="KW-0573">Peptidoglycan synthesis</keyword>
<dbReference type="STRING" id="1678840.ATC1_131741"/>
<sequence>MKKFDWYGKKILMLGAARQGQAIARYMSEHGAEVMLSDAKPFNKLFPAFDALKDLPIHWVTGGHPVELLSDVDSVFVTGGADLQIPIIREAVFRNIPIQNDTQVFLSAVQAPVIGITGSSGKTTTTTLTGRIAEAQKKEEQHIWVGGNIGNPLLTFVDDIKKDDIVILELSSFQLEIATISPRISAILNITPNHLDRHGTMEAYIAAKKHIIDYQNEMDIAVLNRDDKISWNLRKEIHGRLMSFGFVKPVDCDHEAAIFLENGMIKRCMKGIEEDLFSANLIRLRGSHNIANVMAACAIASAAGFSPKAMREGIENFSGVDHRLQWVREFNGVNWYNDSIATAPERTMAALKSFDEPLVLLLGGRDKHLPWDELADQIHHRARCAILFGEAAPLIKTALEKAQTTDSSLAVIVCHTLQEAVAAAASQAQAGDVILLSPGGTSYDAFKDFEERGKQFIEWVLQLK</sequence>
<evidence type="ECO:0000256" key="7">
    <source>
        <dbReference type="HAMAP-Rule" id="MF_00639"/>
    </source>
</evidence>
<accession>A0A0S7BW61</accession>
<dbReference type="PANTHER" id="PTHR43692">
    <property type="entry name" value="UDP-N-ACETYLMURAMOYLALANINE--D-GLUTAMATE LIGASE"/>
    <property type="match status" value="1"/>
</dbReference>
<reference evidence="11" key="1">
    <citation type="journal article" date="2015" name="Genome Announc.">
        <title>Draft Genome Sequence of Anaerolineae Strain TC1, a Novel Isolate from a Methanogenic Wastewater Treatment System.</title>
        <authorList>
            <person name="Matsuura N."/>
            <person name="Tourlousse D.M."/>
            <person name="Sun L."/>
            <person name="Toyonaga M."/>
            <person name="Kuroda K."/>
            <person name="Ohashi A."/>
            <person name="Cruz R."/>
            <person name="Yamaguchi T."/>
            <person name="Sekiguchi Y."/>
        </authorList>
    </citation>
    <scope>NUCLEOTIDE SEQUENCE [LARGE SCALE GENOMIC DNA]</scope>
    <source>
        <strain evidence="11">TC1</strain>
    </source>
</reference>
<evidence type="ECO:0000259" key="9">
    <source>
        <dbReference type="Pfam" id="PF02875"/>
    </source>
</evidence>
<dbReference type="Proteomes" id="UP000053370">
    <property type="component" value="Unassembled WGS sequence"/>
</dbReference>
<comment type="pathway">
    <text evidence="2 7 8">Cell wall biogenesis; peptidoglycan biosynthesis.</text>
</comment>
<evidence type="ECO:0000256" key="6">
    <source>
        <dbReference type="ARBA" id="ARBA00022840"/>
    </source>
</evidence>
<feature type="binding site" evidence="7">
    <location>
        <begin position="118"/>
        <end position="124"/>
    </location>
    <ligand>
        <name>ATP</name>
        <dbReference type="ChEBI" id="CHEBI:30616"/>
    </ligand>
</feature>
<dbReference type="InterPro" id="IPR005762">
    <property type="entry name" value="MurD"/>
</dbReference>
<evidence type="ECO:0000259" key="10">
    <source>
        <dbReference type="Pfam" id="PF08245"/>
    </source>
</evidence>
<keyword evidence="6 7" id="KW-0067">ATP-binding</keyword>
<evidence type="ECO:0000256" key="5">
    <source>
        <dbReference type="ARBA" id="ARBA00022741"/>
    </source>
</evidence>
<comment type="catalytic activity">
    <reaction evidence="7 8">
        <text>UDP-N-acetyl-alpha-D-muramoyl-L-alanine + D-glutamate + ATP = UDP-N-acetyl-alpha-D-muramoyl-L-alanyl-D-glutamate + ADP + phosphate + H(+)</text>
        <dbReference type="Rhea" id="RHEA:16429"/>
        <dbReference type="ChEBI" id="CHEBI:15378"/>
        <dbReference type="ChEBI" id="CHEBI:29986"/>
        <dbReference type="ChEBI" id="CHEBI:30616"/>
        <dbReference type="ChEBI" id="CHEBI:43474"/>
        <dbReference type="ChEBI" id="CHEBI:83898"/>
        <dbReference type="ChEBI" id="CHEBI:83900"/>
        <dbReference type="ChEBI" id="CHEBI:456216"/>
        <dbReference type="EC" id="6.3.2.9"/>
    </reaction>
</comment>
<dbReference type="InterPro" id="IPR013221">
    <property type="entry name" value="Mur_ligase_cen"/>
</dbReference>
<comment type="similarity">
    <text evidence="7">Belongs to the MurCDEF family.</text>
</comment>
<feature type="domain" description="Mur ligase C-terminal" evidence="9">
    <location>
        <begin position="322"/>
        <end position="438"/>
    </location>
</feature>
<dbReference type="GO" id="GO:0009252">
    <property type="term" value="P:peptidoglycan biosynthetic process"/>
    <property type="evidence" value="ECO:0007669"/>
    <property type="project" value="UniProtKB-UniRule"/>
</dbReference>
<evidence type="ECO:0000256" key="1">
    <source>
        <dbReference type="ARBA" id="ARBA00004496"/>
    </source>
</evidence>
<keyword evidence="12" id="KW-1185">Reference proteome</keyword>
<comment type="subcellular location">
    <subcellularLocation>
        <location evidence="1 7 8">Cytoplasm</location>
    </subcellularLocation>
</comment>
<comment type="function">
    <text evidence="7 8">Cell wall formation. Catalyzes the addition of glutamate to the nucleotide precursor UDP-N-acetylmuramoyl-L-alanine (UMA).</text>
</comment>